<dbReference type="Pfam" id="PF07676">
    <property type="entry name" value="PD40"/>
    <property type="match status" value="1"/>
</dbReference>
<evidence type="ECO:0000313" key="2">
    <source>
        <dbReference type="EMBL" id="MDA0183608.1"/>
    </source>
</evidence>
<dbReference type="InterPro" id="IPR011659">
    <property type="entry name" value="WD40"/>
</dbReference>
<gene>
    <name evidence="2" type="ORF">OJ997_25085</name>
</gene>
<protein>
    <submittedName>
        <fullName evidence="2">Uncharacterized protein</fullName>
    </submittedName>
</protein>
<keyword evidence="1" id="KW-0732">Signal</keyword>
<accession>A0A9X3NBZ4</accession>
<dbReference type="AlphaFoldDB" id="A0A9X3NBZ4"/>
<dbReference type="Proteomes" id="UP001147653">
    <property type="component" value="Unassembled WGS sequence"/>
</dbReference>
<feature type="chain" id="PRO_5040965130" evidence="1">
    <location>
        <begin position="19"/>
        <end position="324"/>
    </location>
</feature>
<comment type="caution">
    <text evidence="2">The sequence shown here is derived from an EMBL/GenBank/DDBJ whole genome shotgun (WGS) entry which is preliminary data.</text>
</comment>
<reference evidence="2" key="1">
    <citation type="submission" date="2022-10" db="EMBL/GenBank/DDBJ databases">
        <title>The WGS of Solirubrobacter phytolaccae KCTC 29190.</title>
        <authorList>
            <person name="Jiang Z."/>
        </authorList>
    </citation>
    <scope>NUCLEOTIDE SEQUENCE</scope>
    <source>
        <strain evidence="2">KCTC 29190</strain>
    </source>
</reference>
<dbReference type="Gene3D" id="2.120.10.30">
    <property type="entry name" value="TolB, C-terminal domain"/>
    <property type="match status" value="1"/>
</dbReference>
<keyword evidence="3" id="KW-1185">Reference proteome</keyword>
<proteinExistence type="predicted"/>
<name>A0A9X3NBZ4_9ACTN</name>
<organism evidence="2 3">
    <name type="scientific">Solirubrobacter phytolaccae</name>
    <dbReference type="NCBI Taxonomy" id="1404360"/>
    <lineage>
        <taxon>Bacteria</taxon>
        <taxon>Bacillati</taxon>
        <taxon>Actinomycetota</taxon>
        <taxon>Thermoleophilia</taxon>
        <taxon>Solirubrobacterales</taxon>
        <taxon>Solirubrobacteraceae</taxon>
        <taxon>Solirubrobacter</taxon>
    </lineage>
</organism>
<feature type="signal peptide" evidence="1">
    <location>
        <begin position="1"/>
        <end position="18"/>
    </location>
</feature>
<evidence type="ECO:0000256" key="1">
    <source>
        <dbReference type="SAM" id="SignalP"/>
    </source>
</evidence>
<dbReference type="RefSeq" id="WP_270027996.1">
    <property type="nucleotide sequence ID" value="NZ_JAPDDP010000056.1"/>
</dbReference>
<dbReference type="InterPro" id="IPR011042">
    <property type="entry name" value="6-blade_b-propeller_TolB-like"/>
</dbReference>
<dbReference type="EMBL" id="JAPDDP010000056">
    <property type="protein sequence ID" value="MDA0183608.1"/>
    <property type="molecule type" value="Genomic_DNA"/>
</dbReference>
<sequence length="324" mass="35299">MRSIGVFLTAVVATLALAGTADARIAFQRGDRIYVARDDGSGVKRLTRGHFPVLSPDGRWVAFYRTASRGLELRLMRATGGASKRIALTSEGGHLTFSPDSKRLAMMVRYEVWLVDVASRRKLARLPYSARGLSFSPDSQSLVFAGSESLKIDDPSDLFTFRLGEPPHQLTRDGRSRWPLWTSQGIVFTQQTVRGGGKFPLYELWETQADGTGLRALTNQSVPITDDITYGPAPVARSLDGSRLLISVAGQSRDDAYALDLTTGAARPFGEGLVPLALSRDGASALLQTRGSDPTDQHSLVRADWLTGTRTTLIRNAMWGSWTG</sequence>
<dbReference type="SUPFAM" id="SSF82171">
    <property type="entry name" value="DPP6 N-terminal domain-like"/>
    <property type="match status" value="1"/>
</dbReference>
<evidence type="ECO:0000313" key="3">
    <source>
        <dbReference type="Proteomes" id="UP001147653"/>
    </source>
</evidence>